<sequence>MNLIKSSRRSHMNQDTLEALIRVHADGPPLHKYKAEGAFHHWMDCGPGTRHLAGHKRSDATD</sequence>
<dbReference type="EMBL" id="JAIWYP010000002">
    <property type="protein sequence ID" value="KAH3873686.1"/>
    <property type="molecule type" value="Genomic_DNA"/>
</dbReference>
<reference evidence="1" key="1">
    <citation type="journal article" date="2019" name="bioRxiv">
        <title>The Genome of the Zebra Mussel, Dreissena polymorpha: A Resource for Invasive Species Research.</title>
        <authorList>
            <person name="McCartney M.A."/>
            <person name="Auch B."/>
            <person name="Kono T."/>
            <person name="Mallez S."/>
            <person name="Zhang Y."/>
            <person name="Obille A."/>
            <person name="Becker A."/>
            <person name="Abrahante J.E."/>
            <person name="Garbe J."/>
            <person name="Badalamenti J.P."/>
            <person name="Herman A."/>
            <person name="Mangelson H."/>
            <person name="Liachko I."/>
            <person name="Sullivan S."/>
            <person name="Sone E.D."/>
            <person name="Koren S."/>
            <person name="Silverstein K.A.T."/>
            <person name="Beckman K.B."/>
            <person name="Gohl D.M."/>
        </authorList>
    </citation>
    <scope>NUCLEOTIDE SEQUENCE</scope>
    <source>
        <strain evidence="1">Duluth1</strain>
        <tissue evidence="1">Whole animal</tissue>
    </source>
</reference>
<dbReference type="Proteomes" id="UP000828390">
    <property type="component" value="Unassembled WGS sequence"/>
</dbReference>
<organism evidence="1 2">
    <name type="scientific">Dreissena polymorpha</name>
    <name type="common">Zebra mussel</name>
    <name type="synonym">Mytilus polymorpha</name>
    <dbReference type="NCBI Taxonomy" id="45954"/>
    <lineage>
        <taxon>Eukaryota</taxon>
        <taxon>Metazoa</taxon>
        <taxon>Spiralia</taxon>
        <taxon>Lophotrochozoa</taxon>
        <taxon>Mollusca</taxon>
        <taxon>Bivalvia</taxon>
        <taxon>Autobranchia</taxon>
        <taxon>Heteroconchia</taxon>
        <taxon>Euheterodonta</taxon>
        <taxon>Imparidentia</taxon>
        <taxon>Neoheterodontei</taxon>
        <taxon>Myida</taxon>
        <taxon>Dreissenoidea</taxon>
        <taxon>Dreissenidae</taxon>
        <taxon>Dreissena</taxon>
    </lineage>
</organism>
<gene>
    <name evidence="1" type="ORF">DPMN_036923</name>
</gene>
<proteinExistence type="predicted"/>
<evidence type="ECO:0000313" key="1">
    <source>
        <dbReference type="EMBL" id="KAH3873686.1"/>
    </source>
</evidence>
<evidence type="ECO:0000313" key="2">
    <source>
        <dbReference type="Proteomes" id="UP000828390"/>
    </source>
</evidence>
<reference evidence="1" key="2">
    <citation type="submission" date="2020-11" db="EMBL/GenBank/DDBJ databases">
        <authorList>
            <person name="McCartney M.A."/>
            <person name="Auch B."/>
            <person name="Kono T."/>
            <person name="Mallez S."/>
            <person name="Becker A."/>
            <person name="Gohl D.M."/>
            <person name="Silverstein K.A.T."/>
            <person name="Koren S."/>
            <person name="Bechman K.B."/>
            <person name="Herman A."/>
            <person name="Abrahante J.E."/>
            <person name="Garbe J."/>
        </authorList>
    </citation>
    <scope>NUCLEOTIDE SEQUENCE</scope>
    <source>
        <strain evidence="1">Duluth1</strain>
        <tissue evidence="1">Whole animal</tissue>
    </source>
</reference>
<dbReference type="AlphaFoldDB" id="A0A9D4MEE7"/>
<keyword evidence="2" id="KW-1185">Reference proteome</keyword>
<protein>
    <submittedName>
        <fullName evidence="1">Uncharacterized protein</fullName>
    </submittedName>
</protein>
<accession>A0A9D4MEE7</accession>
<comment type="caution">
    <text evidence="1">The sequence shown here is derived from an EMBL/GenBank/DDBJ whole genome shotgun (WGS) entry which is preliminary data.</text>
</comment>
<name>A0A9D4MEE7_DREPO</name>